<accession>A0A2T1D4Y7</accession>
<dbReference type="Proteomes" id="UP000238634">
    <property type="component" value="Unassembled WGS sequence"/>
</dbReference>
<dbReference type="RefSeq" id="WP_073075038.1">
    <property type="nucleotide sequence ID" value="NZ_MPPI01000057.1"/>
</dbReference>
<reference evidence="2 3" key="1">
    <citation type="submission" date="2018-02" db="EMBL/GenBank/DDBJ databases">
        <authorList>
            <person name="Cohen D.B."/>
            <person name="Kent A.D."/>
        </authorList>
    </citation>
    <scope>NUCLEOTIDE SEQUENCE [LARGE SCALE GENOMIC DNA]</scope>
    <source>
        <strain evidence="2 3">ULC007</strain>
    </source>
</reference>
<dbReference type="STRING" id="1920490.GCA_001895925_02889"/>
<dbReference type="OrthoDB" id="426174at2"/>
<reference evidence="2 3" key="2">
    <citation type="submission" date="2018-03" db="EMBL/GenBank/DDBJ databases">
        <title>The ancient ancestry and fast evolution of plastids.</title>
        <authorList>
            <person name="Moore K.R."/>
            <person name="Magnabosco C."/>
            <person name="Momper L."/>
            <person name="Gold D.A."/>
            <person name="Bosak T."/>
            <person name="Fournier G.P."/>
        </authorList>
    </citation>
    <scope>NUCLEOTIDE SEQUENCE [LARGE SCALE GENOMIC DNA]</scope>
    <source>
        <strain evidence="2 3">ULC007</strain>
    </source>
</reference>
<keyword evidence="1" id="KW-0472">Membrane</keyword>
<protein>
    <submittedName>
        <fullName evidence="2">DUF1049 domain-containing protein</fullName>
    </submittedName>
</protein>
<proteinExistence type="predicted"/>
<feature type="transmembrane region" description="Helical" evidence="1">
    <location>
        <begin position="45"/>
        <end position="67"/>
    </location>
</feature>
<comment type="caution">
    <text evidence="2">The sequence shown here is derived from an EMBL/GenBank/DDBJ whole genome shotgun (WGS) entry which is preliminary data.</text>
</comment>
<keyword evidence="1" id="KW-0812">Transmembrane</keyword>
<keyword evidence="1" id="KW-1133">Transmembrane helix</keyword>
<dbReference type="EMBL" id="PVWG01000059">
    <property type="protein sequence ID" value="PSB15521.1"/>
    <property type="molecule type" value="Genomic_DNA"/>
</dbReference>
<dbReference type="AlphaFoldDB" id="A0A2T1D4Y7"/>
<organism evidence="2 3">
    <name type="scientific">Phormidesmis priestleyi ULC007</name>
    <dbReference type="NCBI Taxonomy" id="1920490"/>
    <lineage>
        <taxon>Bacteria</taxon>
        <taxon>Bacillati</taxon>
        <taxon>Cyanobacteriota</taxon>
        <taxon>Cyanophyceae</taxon>
        <taxon>Leptolyngbyales</taxon>
        <taxon>Leptolyngbyaceae</taxon>
        <taxon>Phormidesmis</taxon>
    </lineage>
</organism>
<sequence length="82" mass="8708">MKSLATLITSLIIAVWIGAIALISVQNATPLSLRFLSFQLVEMPFGLILAFSAGVGVIGTAIAQPLLGFSSPQRDQDDDDDF</sequence>
<gene>
    <name evidence="2" type="ORF">C7B65_24240</name>
</gene>
<evidence type="ECO:0000313" key="2">
    <source>
        <dbReference type="EMBL" id="PSB15521.1"/>
    </source>
</evidence>
<evidence type="ECO:0000313" key="3">
    <source>
        <dbReference type="Proteomes" id="UP000238634"/>
    </source>
</evidence>
<evidence type="ECO:0000256" key="1">
    <source>
        <dbReference type="SAM" id="Phobius"/>
    </source>
</evidence>
<keyword evidence="3" id="KW-1185">Reference proteome</keyword>
<name>A0A2T1D4Y7_9CYAN</name>